<dbReference type="Proteomes" id="UP000005239">
    <property type="component" value="Unassembled WGS sequence"/>
</dbReference>
<dbReference type="PANTHER" id="PTHR22744">
    <property type="entry name" value="HELIX LOOP HELIX PROTEIN 21-RELATED"/>
    <property type="match status" value="1"/>
</dbReference>
<proteinExistence type="predicted"/>
<evidence type="ECO:0000313" key="3">
    <source>
        <dbReference type="EnsemblMetazoa" id="PPA23721.1"/>
    </source>
</evidence>
<dbReference type="CDD" id="cd18186">
    <property type="entry name" value="BTB_POZ_ZBTB_KLHL-like"/>
    <property type="match status" value="1"/>
</dbReference>
<dbReference type="SMART" id="SM00225">
    <property type="entry name" value="BTB"/>
    <property type="match status" value="1"/>
</dbReference>
<gene>
    <name evidence="3" type="primary">WBGene00113275</name>
</gene>
<dbReference type="Gene3D" id="3.30.710.10">
    <property type="entry name" value="Potassium Channel Kv1.1, Chain A"/>
    <property type="match status" value="1"/>
</dbReference>
<keyword evidence="1" id="KW-0175">Coiled coil</keyword>
<sequence>MNLAIRKRSILNEENNEENLEKKIRMEEDQSILQDVSTPIRNCILTLSADSIDSIRMANNAHAGVLHQCAGPSSLPRMETLTITFCKPPSLDLRVEIRIQEEFLPFFTRLHSIMSEAKEKGIIVTKKKERSRGLKTVLITFELSHYSPLFTQLGSALSSKVGAVRMAFLSQLFTKKAPSPDLSQLHPWKWGEREIEKEVDEKKEEERKEERKSVELDENPNVLTSRSGKRRSAIPVVTATSKIDCEAIEPHETHVPIKKKKTEEKGRSISAIIYTPLPYCTDFDNLLKNIEEIGTISVEISDMCSKIGDLILMLVSKCEVKKVRLAVKRSMMNTRPSDFLFDLSSLVESIELVQPTVIKENAVRIPSTANYFFGLHDEEWEWTIMEMYMRGVKRITMENRNYSHFTNEQVASVCEDIASHNLEVFFRSTFKGEIVPFDAKGYVTSSKEPPESDVESLRAKVQNLEMENRRLKERAISYESSTVVNEKIEIDLPQLSEGKTIYTNEPLFVKCIDMGERVTLQISGNVEKESDKFKSSEIFEIKLSFELHSRDEIAATLLLKMSDYREMADEFNSCDFLCVDKESSKGVGYIVPVQQTEGYLAGLKIEVKMIRQAKANSIYCDNNAIGTVEIEHEKILVDIPYISKWSHFLPVFFNSEMMEKSSGVYEIKDCSAADFRIMLNVIYPSSRPIDESIVEKMLELADRFIMPMLKRKCEIFLSGCRRITRIQKLEWADRFNLASTREIVLSSVNSVEIIITRIINTKKYENLSKEMKRAIESRYVQLNIRERDCY</sequence>
<reference evidence="4" key="1">
    <citation type="journal article" date="2008" name="Nat. Genet.">
        <title>The Pristionchus pacificus genome provides a unique perspective on nematode lifestyle and parasitism.</title>
        <authorList>
            <person name="Dieterich C."/>
            <person name="Clifton S.W."/>
            <person name="Schuster L.N."/>
            <person name="Chinwalla A."/>
            <person name="Delehaunty K."/>
            <person name="Dinkelacker I."/>
            <person name="Fulton L."/>
            <person name="Fulton R."/>
            <person name="Godfrey J."/>
            <person name="Minx P."/>
            <person name="Mitreva M."/>
            <person name="Roeseler W."/>
            <person name="Tian H."/>
            <person name="Witte H."/>
            <person name="Yang S.P."/>
            <person name="Wilson R.K."/>
            <person name="Sommer R.J."/>
        </authorList>
    </citation>
    <scope>NUCLEOTIDE SEQUENCE [LARGE SCALE GENOMIC DNA]</scope>
    <source>
        <strain evidence="4">PS312</strain>
    </source>
</reference>
<dbReference type="OrthoDB" id="3157337at2759"/>
<evidence type="ECO:0000256" key="2">
    <source>
        <dbReference type="SAM" id="MobiDB-lite"/>
    </source>
</evidence>
<dbReference type="PANTHER" id="PTHR22744:SF14">
    <property type="entry name" value="BTB DOMAIN-CONTAINING PROTEIN-RELATED"/>
    <property type="match status" value="1"/>
</dbReference>
<dbReference type="SUPFAM" id="SSF54695">
    <property type="entry name" value="POZ domain"/>
    <property type="match status" value="1"/>
</dbReference>
<evidence type="ECO:0000256" key="1">
    <source>
        <dbReference type="SAM" id="Coils"/>
    </source>
</evidence>
<accession>A0A2A6BFQ9</accession>
<evidence type="ECO:0000313" key="4">
    <source>
        <dbReference type="Proteomes" id="UP000005239"/>
    </source>
</evidence>
<dbReference type="InterPro" id="IPR000210">
    <property type="entry name" value="BTB/POZ_dom"/>
</dbReference>
<feature type="compositionally biased region" description="Basic and acidic residues" evidence="2">
    <location>
        <begin position="197"/>
        <end position="215"/>
    </location>
</feature>
<name>A0A2A6BFQ9_PRIPA</name>
<accession>A0A8R1UGP2</accession>
<organism evidence="3 4">
    <name type="scientific">Pristionchus pacificus</name>
    <name type="common">Parasitic nematode worm</name>
    <dbReference type="NCBI Taxonomy" id="54126"/>
    <lineage>
        <taxon>Eukaryota</taxon>
        <taxon>Metazoa</taxon>
        <taxon>Ecdysozoa</taxon>
        <taxon>Nematoda</taxon>
        <taxon>Chromadorea</taxon>
        <taxon>Rhabditida</taxon>
        <taxon>Rhabditina</taxon>
        <taxon>Diplogasteromorpha</taxon>
        <taxon>Diplogasteroidea</taxon>
        <taxon>Neodiplogasteridae</taxon>
        <taxon>Pristionchus</taxon>
    </lineage>
</organism>
<protein>
    <submittedName>
        <fullName evidence="3">BTB domain-containing protein</fullName>
    </submittedName>
</protein>
<keyword evidence="4" id="KW-1185">Reference proteome</keyword>
<reference evidence="3" key="2">
    <citation type="submission" date="2022-06" db="UniProtKB">
        <authorList>
            <consortium name="EnsemblMetazoa"/>
        </authorList>
    </citation>
    <scope>IDENTIFICATION</scope>
    <source>
        <strain evidence="3">PS312</strain>
    </source>
</reference>
<feature type="region of interest" description="Disordered" evidence="2">
    <location>
        <begin position="197"/>
        <end position="227"/>
    </location>
</feature>
<dbReference type="Pfam" id="PF00651">
    <property type="entry name" value="BTB"/>
    <property type="match status" value="1"/>
</dbReference>
<dbReference type="EnsemblMetazoa" id="PPA23721.1">
    <property type="protein sequence ID" value="PPA23721.1"/>
    <property type="gene ID" value="WBGene00113275"/>
</dbReference>
<dbReference type="InterPro" id="IPR011333">
    <property type="entry name" value="SKP1/BTB/POZ_sf"/>
</dbReference>
<dbReference type="AlphaFoldDB" id="A0A2A6BFQ9"/>
<feature type="coiled-coil region" evidence="1">
    <location>
        <begin position="454"/>
        <end position="481"/>
    </location>
</feature>